<evidence type="ECO:0000256" key="1">
    <source>
        <dbReference type="ARBA" id="ARBA00008315"/>
    </source>
</evidence>
<dbReference type="GO" id="GO:0007283">
    <property type="term" value="P:spermatogenesis"/>
    <property type="evidence" value="ECO:0007669"/>
    <property type="project" value="TreeGrafter"/>
</dbReference>
<feature type="region of interest" description="Disordered" evidence="2">
    <location>
        <begin position="122"/>
        <end position="154"/>
    </location>
</feature>
<dbReference type="KEGG" id="hmg:105848317"/>
<evidence type="ECO:0000313" key="3">
    <source>
        <dbReference type="EMBL" id="CDG66846.1"/>
    </source>
</evidence>
<feature type="non-terminal residue" evidence="3">
    <location>
        <position position="1"/>
    </location>
</feature>
<dbReference type="EMBL" id="HAAD01000614">
    <property type="protein sequence ID" value="CDG66846.1"/>
    <property type="molecule type" value="mRNA"/>
</dbReference>
<comment type="similarity">
    <text evidence="1">Belongs to the CFAP97 family.</text>
</comment>
<protein>
    <submittedName>
        <fullName evidence="3">UPF0501 protein KIAA1430</fullName>
    </submittedName>
</protein>
<feature type="compositionally biased region" description="Low complexity" evidence="2">
    <location>
        <begin position="127"/>
        <end position="142"/>
    </location>
</feature>
<dbReference type="InterPro" id="IPR029488">
    <property type="entry name" value="Hmw/CFAP97"/>
</dbReference>
<dbReference type="AlphaFoldDB" id="T2M461"/>
<evidence type="ECO:0000256" key="2">
    <source>
        <dbReference type="SAM" id="MobiDB-lite"/>
    </source>
</evidence>
<dbReference type="InterPro" id="IPR038791">
    <property type="entry name" value="Cfap97/Hemingway"/>
</dbReference>
<sequence length="295" mass="34023">MSFKDGIRHISIQTKNENQDFNHEEKTSMWNAVYATKKQFNDDNILNDNADNTFQSCSEQSDLQVLFNNVNIKDPSSENIEKMQFKKSSSKVLTKRIRPQTSCNSIESGYCENIGGQPFNSEKSFDSLSRPRSNRSNQSISSRKIRFPDSRQSMSFSNNKVRDIDAENHRLLKEIIKKKSDSSRNTTIMPVRLQSASAVNRMRKQKEIERENLRLLGKIQNAKPTNGISRSELIKDHITNEILVERLSKTNKRNNLLQEQSVSRLSAFQRQFDNESVISSASSFVNHLTHKEWDS</sequence>
<gene>
    <name evidence="3" type="primary">KIAA1430</name>
</gene>
<dbReference type="Pfam" id="PF13879">
    <property type="entry name" value="Hmw_CFAP97"/>
    <property type="match status" value="1"/>
</dbReference>
<dbReference type="PANTHER" id="PTHR23035">
    <property type="entry name" value="CILIA- AND FLAGELLA-ASSOCIATED PROTEIN 97-RELATED"/>
    <property type="match status" value="1"/>
</dbReference>
<dbReference type="PANTHER" id="PTHR23035:SF1">
    <property type="entry name" value="CILIA- AND FLAGELLA-ASSOCIATED PROTEIN 97"/>
    <property type="match status" value="1"/>
</dbReference>
<accession>T2M461</accession>
<proteinExistence type="evidence at transcript level"/>
<reference evidence="3" key="1">
    <citation type="journal article" date="2013" name="Genome Biol. Evol.">
        <title>Punctuated emergences of genetic and phenotypic innovations in eumetazoan, bilaterian, euteleostome, and hominidae ancestors.</title>
        <authorList>
            <person name="Wenger Y."/>
            <person name="Galliot B."/>
        </authorList>
    </citation>
    <scope>NUCLEOTIDE SEQUENCE</scope>
    <source>
        <tissue evidence="3">Whole animals</tissue>
    </source>
</reference>
<organism evidence="3">
    <name type="scientific">Hydra vulgaris</name>
    <name type="common">Hydra</name>
    <name type="synonym">Hydra attenuata</name>
    <dbReference type="NCBI Taxonomy" id="6087"/>
    <lineage>
        <taxon>Eukaryota</taxon>
        <taxon>Metazoa</taxon>
        <taxon>Cnidaria</taxon>
        <taxon>Hydrozoa</taxon>
        <taxon>Hydroidolina</taxon>
        <taxon>Anthoathecata</taxon>
        <taxon>Aplanulata</taxon>
        <taxon>Hydridae</taxon>
        <taxon>Hydra</taxon>
    </lineage>
</organism>
<name>T2M461_HYDVU</name>
<dbReference type="OrthoDB" id="515313at2759"/>